<name>A0A086AKZ5_FLAHY</name>
<comment type="caution">
    <text evidence="1">The sequence shown here is derived from an EMBL/GenBank/DDBJ whole genome shotgun (WGS) entry which is preliminary data.</text>
</comment>
<dbReference type="STRING" id="991.IW20_08445"/>
<dbReference type="RefSeq" id="WP_035620776.1">
    <property type="nucleotide sequence ID" value="NZ_JBEWQG010000003.1"/>
</dbReference>
<reference evidence="1 3" key="1">
    <citation type="submission" date="2014-07" db="EMBL/GenBank/DDBJ databases">
        <title>Genome of Flavobacterium hydatis DSM 2063.</title>
        <authorList>
            <person name="Pipes S.E."/>
            <person name="Stropko S.J."/>
            <person name="Newman J.D."/>
        </authorList>
    </citation>
    <scope>NUCLEOTIDE SEQUENCE [LARGE SCALE GENOMIC DNA]</scope>
    <source>
        <strain evidence="1 3">DSM 2063</strain>
    </source>
</reference>
<dbReference type="Proteomes" id="UP000028712">
    <property type="component" value="Unassembled WGS sequence"/>
</dbReference>
<dbReference type="AlphaFoldDB" id="A0A086AKZ5"/>
<dbReference type="OrthoDB" id="1350820at2"/>
<protein>
    <recommendedName>
        <fullName evidence="5">Lipoprotein</fullName>
    </recommendedName>
</protein>
<proteinExistence type="predicted"/>
<accession>A0A086AKZ5</accession>
<dbReference type="EMBL" id="JPRM01000010">
    <property type="protein sequence ID" value="KFF17359.1"/>
    <property type="molecule type" value="Genomic_DNA"/>
</dbReference>
<evidence type="ECO:0000313" key="3">
    <source>
        <dbReference type="Proteomes" id="UP000028712"/>
    </source>
</evidence>
<evidence type="ECO:0000313" key="2">
    <source>
        <dbReference type="EMBL" id="OXA97343.1"/>
    </source>
</evidence>
<gene>
    <name evidence="2" type="ORF">B0A62_03585</name>
    <name evidence="1" type="ORF">IW20_08445</name>
</gene>
<dbReference type="PROSITE" id="PS51257">
    <property type="entry name" value="PROKAR_LIPOPROTEIN"/>
    <property type="match status" value="1"/>
</dbReference>
<keyword evidence="4" id="KW-1185">Reference proteome</keyword>
<evidence type="ECO:0000313" key="1">
    <source>
        <dbReference type="EMBL" id="KFF17359.1"/>
    </source>
</evidence>
<evidence type="ECO:0000313" key="4">
    <source>
        <dbReference type="Proteomes" id="UP000198424"/>
    </source>
</evidence>
<dbReference type="Proteomes" id="UP000198424">
    <property type="component" value="Unassembled WGS sequence"/>
</dbReference>
<sequence>MESWKKYNFITKLIILLLLVTSCNNKTVETIKPIVCVNKIWYHEDKHSLGSPTVNFKIRIEDTVISKKIKSGRLNDIVMYNLDKQYSNFVHLEPFEIGRQFTEKNNIFSFKILTVLFANSPNKNRHQWTSEEIKKTIQGDVGLVFENDTIRVKMCQK</sequence>
<evidence type="ECO:0008006" key="5">
    <source>
        <dbReference type="Google" id="ProtNLM"/>
    </source>
</evidence>
<dbReference type="EMBL" id="MUGY01000003">
    <property type="protein sequence ID" value="OXA97343.1"/>
    <property type="molecule type" value="Genomic_DNA"/>
</dbReference>
<organism evidence="1 3">
    <name type="scientific">Flavobacterium hydatis</name>
    <name type="common">Cytophaga aquatilis</name>
    <dbReference type="NCBI Taxonomy" id="991"/>
    <lineage>
        <taxon>Bacteria</taxon>
        <taxon>Pseudomonadati</taxon>
        <taxon>Bacteroidota</taxon>
        <taxon>Flavobacteriia</taxon>
        <taxon>Flavobacteriales</taxon>
        <taxon>Flavobacteriaceae</taxon>
        <taxon>Flavobacterium</taxon>
    </lineage>
</organism>
<reference evidence="2 4" key="2">
    <citation type="submission" date="2016-11" db="EMBL/GenBank/DDBJ databases">
        <title>Whole genomes of Flavobacteriaceae.</title>
        <authorList>
            <person name="Stine C."/>
            <person name="Li C."/>
            <person name="Tadesse D."/>
        </authorList>
    </citation>
    <scope>NUCLEOTIDE SEQUENCE [LARGE SCALE GENOMIC DNA]</scope>
    <source>
        <strain evidence="2 4">ATCC 29551</strain>
    </source>
</reference>